<sequence>MSPYGISAKPLFAFYVLSFSGSNHGVLPLLGRLCRGSNRPVGFVSPSIENRRGKAGNGNKEEVNRIFILNCLQFTLPLQ</sequence>
<protein>
    <submittedName>
        <fullName evidence="1">Uncharacterized protein</fullName>
    </submittedName>
</protein>
<accession>A0AAQ1UGL0</accession>
<reference evidence="1 2" key="1">
    <citation type="submission" date="2018-06" db="EMBL/GenBank/DDBJ databases">
        <authorList>
            <consortium name="Pathogen Informatics"/>
            <person name="Doyle S."/>
        </authorList>
    </citation>
    <scope>NUCLEOTIDE SEQUENCE [LARGE SCALE GENOMIC DNA]</scope>
    <source>
        <strain evidence="1 2">NCTC13063</strain>
    </source>
</reference>
<dbReference type="AlphaFoldDB" id="A0AAQ1UGL0"/>
<dbReference type="Proteomes" id="UP000255283">
    <property type="component" value="Unassembled WGS sequence"/>
</dbReference>
<evidence type="ECO:0000313" key="2">
    <source>
        <dbReference type="Proteomes" id="UP000255283"/>
    </source>
</evidence>
<comment type="caution">
    <text evidence="1">The sequence shown here is derived from an EMBL/GenBank/DDBJ whole genome shotgun (WGS) entry which is preliminary data.</text>
</comment>
<name>A0AAQ1UGL0_9BACT</name>
<organism evidence="1 2">
    <name type="scientific">Segatella buccae</name>
    <dbReference type="NCBI Taxonomy" id="28126"/>
    <lineage>
        <taxon>Bacteria</taxon>
        <taxon>Pseudomonadati</taxon>
        <taxon>Bacteroidota</taxon>
        <taxon>Bacteroidia</taxon>
        <taxon>Bacteroidales</taxon>
        <taxon>Prevotellaceae</taxon>
        <taxon>Segatella</taxon>
    </lineage>
</organism>
<dbReference type="EMBL" id="UGTJ01000001">
    <property type="protein sequence ID" value="SUB78975.1"/>
    <property type="molecule type" value="Genomic_DNA"/>
</dbReference>
<evidence type="ECO:0000313" key="1">
    <source>
        <dbReference type="EMBL" id="SUB78975.1"/>
    </source>
</evidence>
<proteinExistence type="predicted"/>
<gene>
    <name evidence="1" type="ORF">NCTC13063_00227</name>
</gene>